<reference evidence="7" key="1">
    <citation type="submission" date="2016-10" db="EMBL/GenBank/DDBJ databases">
        <authorList>
            <person name="Varghese N."/>
            <person name="Submissions S."/>
        </authorList>
    </citation>
    <scope>NUCLEOTIDE SEQUENCE [LARGE SCALE GENOMIC DNA]</scope>
    <source>
        <strain evidence="7">DSM 44544</strain>
    </source>
</reference>
<dbReference type="InterPro" id="IPR000064">
    <property type="entry name" value="NLP_P60_dom"/>
</dbReference>
<accession>A0A1H5AHV7</accession>
<evidence type="ECO:0000313" key="7">
    <source>
        <dbReference type="Proteomes" id="UP000199622"/>
    </source>
</evidence>
<comment type="similarity">
    <text evidence="1">Belongs to the peptidase C40 family.</text>
</comment>
<evidence type="ECO:0000256" key="2">
    <source>
        <dbReference type="ARBA" id="ARBA00022670"/>
    </source>
</evidence>
<dbReference type="Pfam" id="PF00877">
    <property type="entry name" value="NLPC_P60"/>
    <property type="match status" value="1"/>
</dbReference>
<evidence type="ECO:0000259" key="5">
    <source>
        <dbReference type="PROSITE" id="PS51935"/>
    </source>
</evidence>
<dbReference type="OrthoDB" id="4872947at2"/>
<keyword evidence="3" id="KW-0378">Hydrolase</keyword>
<name>A0A1H5AHV7_9PSEU</name>
<keyword evidence="7" id="KW-1185">Reference proteome</keyword>
<proteinExistence type="inferred from homology"/>
<dbReference type="Proteomes" id="UP000199622">
    <property type="component" value="Unassembled WGS sequence"/>
</dbReference>
<dbReference type="GO" id="GO:0006508">
    <property type="term" value="P:proteolysis"/>
    <property type="evidence" value="ECO:0007669"/>
    <property type="project" value="UniProtKB-KW"/>
</dbReference>
<dbReference type="AlphaFoldDB" id="A0A1H5AHV7"/>
<organism evidence="6 7">
    <name type="scientific">Amycolatopsis tolypomycina</name>
    <dbReference type="NCBI Taxonomy" id="208445"/>
    <lineage>
        <taxon>Bacteria</taxon>
        <taxon>Bacillati</taxon>
        <taxon>Actinomycetota</taxon>
        <taxon>Actinomycetes</taxon>
        <taxon>Pseudonocardiales</taxon>
        <taxon>Pseudonocardiaceae</taxon>
        <taxon>Amycolatopsis</taxon>
    </lineage>
</organism>
<sequence>MRRAVRIGVLAAVIGVSGAAALYVARGQEQEITAISASAAPTGAAVTGGYTYERLDKPARTVVRDAAGAQLASFTDGSRTVLLTGRSRTFTEPKFTKVSVTSTAWIRLAPQPWQAGAEKEKWFTDWLPKAVGDTDPDVLAIALQYTDGAADQIAKKLRVGGDANFGPDSAEGRLEKSDFYDYLGIGWDFPGGVHEAAEPARARSLDCSGFVRMVYGYRSGYPLLGTNTKGSGLPRRAWAMSELGPGTEVVRDEKKQATDFSTLQPGDVLFFNLEPNLGPQVSHTGIYLGIDSDGHHRVLSSRKVANGPTFGDAGGVSLIDGSGTYAKAFRAAKRL</sequence>
<evidence type="ECO:0000313" key="6">
    <source>
        <dbReference type="EMBL" id="SED41381.1"/>
    </source>
</evidence>
<feature type="domain" description="NlpC/P60" evidence="5">
    <location>
        <begin position="167"/>
        <end position="335"/>
    </location>
</feature>
<evidence type="ECO:0000256" key="3">
    <source>
        <dbReference type="ARBA" id="ARBA00022801"/>
    </source>
</evidence>
<keyword evidence="4" id="KW-0788">Thiol protease</keyword>
<dbReference type="RefSeq" id="WP_091320394.1">
    <property type="nucleotide sequence ID" value="NZ_FNSO01000004.1"/>
</dbReference>
<dbReference type="SUPFAM" id="SSF54001">
    <property type="entry name" value="Cysteine proteinases"/>
    <property type="match status" value="1"/>
</dbReference>
<keyword evidence="2" id="KW-0645">Protease</keyword>
<evidence type="ECO:0000256" key="1">
    <source>
        <dbReference type="ARBA" id="ARBA00007074"/>
    </source>
</evidence>
<dbReference type="STRING" id="208445.SAMN04489727_7771"/>
<gene>
    <name evidence="6" type="ORF">SAMN04489727_7771</name>
</gene>
<evidence type="ECO:0000256" key="4">
    <source>
        <dbReference type="ARBA" id="ARBA00022807"/>
    </source>
</evidence>
<dbReference type="InterPro" id="IPR038765">
    <property type="entry name" value="Papain-like_cys_pep_sf"/>
</dbReference>
<dbReference type="EMBL" id="FNSO01000004">
    <property type="protein sequence ID" value="SED41381.1"/>
    <property type="molecule type" value="Genomic_DNA"/>
</dbReference>
<protein>
    <submittedName>
        <fullName evidence="6">NlpC/P60 family protein</fullName>
    </submittedName>
</protein>
<dbReference type="Gene3D" id="3.90.1720.10">
    <property type="entry name" value="endopeptidase domain like (from Nostoc punctiforme)"/>
    <property type="match status" value="1"/>
</dbReference>
<dbReference type="GO" id="GO:0008234">
    <property type="term" value="F:cysteine-type peptidase activity"/>
    <property type="evidence" value="ECO:0007669"/>
    <property type="project" value="UniProtKB-KW"/>
</dbReference>
<dbReference type="PROSITE" id="PS51935">
    <property type="entry name" value="NLPC_P60"/>
    <property type="match status" value="1"/>
</dbReference>